<gene>
    <name evidence="1" type="ORF">Vadar_014890</name>
</gene>
<protein>
    <submittedName>
        <fullName evidence="1">Uncharacterized protein</fullName>
    </submittedName>
</protein>
<accession>A0ACB7ZKE3</accession>
<name>A0ACB7ZKE3_9ERIC</name>
<comment type="caution">
    <text evidence="1">The sequence shown here is derived from an EMBL/GenBank/DDBJ whole genome shotgun (WGS) entry which is preliminary data.</text>
</comment>
<proteinExistence type="predicted"/>
<dbReference type="Proteomes" id="UP000828048">
    <property type="component" value="Chromosome 9"/>
</dbReference>
<evidence type="ECO:0000313" key="1">
    <source>
        <dbReference type="EMBL" id="KAH7866050.1"/>
    </source>
</evidence>
<organism evidence="1 2">
    <name type="scientific">Vaccinium darrowii</name>
    <dbReference type="NCBI Taxonomy" id="229202"/>
    <lineage>
        <taxon>Eukaryota</taxon>
        <taxon>Viridiplantae</taxon>
        <taxon>Streptophyta</taxon>
        <taxon>Embryophyta</taxon>
        <taxon>Tracheophyta</taxon>
        <taxon>Spermatophyta</taxon>
        <taxon>Magnoliopsida</taxon>
        <taxon>eudicotyledons</taxon>
        <taxon>Gunneridae</taxon>
        <taxon>Pentapetalae</taxon>
        <taxon>asterids</taxon>
        <taxon>Ericales</taxon>
        <taxon>Ericaceae</taxon>
        <taxon>Vaccinioideae</taxon>
        <taxon>Vaccinieae</taxon>
        <taxon>Vaccinium</taxon>
    </lineage>
</organism>
<dbReference type="EMBL" id="CM037159">
    <property type="protein sequence ID" value="KAH7866050.1"/>
    <property type="molecule type" value="Genomic_DNA"/>
</dbReference>
<keyword evidence="2" id="KW-1185">Reference proteome</keyword>
<evidence type="ECO:0000313" key="2">
    <source>
        <dbReference type="Proteomes" id="UP000828048"/>
    </source>
</evidence>
<sequence>MFSSKEEMKYSMQKYSMDRNCAVKTKRSSPNVLVYICNNEIPCLWRLRAVKITDTEDWQITRYAGPHYCISRNEIIKIATQSYNPSYAKTWAAKTHAIAAIYGNWDESHAEVQRYLAEVKLYNPGTEAPGLMSYMPTDSLWRPPYIYNCYYARHIGANYMRRYNKKVGMQVKVTAMEGQKRKYKPQLSKMINWDNGKVHKNLMDLDLSK</sequence>
<reference evidence="1 2" key="1">
    <citation type="journal article" date="2021" name="Hortic Res">
        <title>High-quality reference genome and annotation aids understanding of berry development for evergreen blueberry (Vaccinium darrowii).</title>
        <authorList>
            <person name="Yu J."/>
            <person name="Hulse-Kemp A.M."/>
            <person name="Babiker E."/>
            <person name="Staton M."/>
        </authorList>
    </citation>
    <scope>NUCLEOTIDE SEQUENCE [LARGE SCALE GENOMIC DNA]</scope>
    <source>
        <strain evidence="2">cv. NJ 8807/NJ 8810</strain>
        <tissue evidence="1">Young leaf</tissue>
    </source>
</reference>